<dbReference type="PANTHER" id="PTHR46880">
    <property type="entry name" value="RAS-ASSOCIATING DOMAIN-CONTAINING PROTEIN"/>
    <property type="match status" value="1"/>
</dbReference>
<feature type="compositionally biased region" description="Low complexity" evidence="1">
    <location>
        <begin position="8"/>
        <end position="24"/>
    </location>
</feature>
<comment type="caution">
    <text evidence="3">The sequence shown here is derived from an EMBL/GenBank/DDBJ whole genome shotgun (WGS) entry which is preliminary data.</text>
</comment>
<dbReference type="InterPro" id="IPR006580">
    <property type="entry name" value="Znf_TTF"/>
</dbReference>
<evidence type="ECO:0000259" key="2">
    <source>
        <dbReference type="SMART" id="SM00597"/>
    </source>
</evidence>
<dbReference type="EMBL" id="LSMT01000360">
    <property type="protein sequence ID" value="PFX19444.1"/>
    <property type="molecule type" value="Genomic_DNA"/>
</dbReference>
<dbReference type="SMART" id="SM00597">
    <property type="entry name" value="ZnF_TTF"/>
    <property type="match status" value="1"/>
</dbReference>
<name>A0A2B4RLZ8_STYPI</name>
<dbReference type="PANTHER" id="PTHR46880:SF5">
    <property type="entry name" value="DUF4371 DOMAIN-CONTAINING PROTEIN"/>
    <property type="match status" value="1"/>
</dbReference>
<dbReference type="SUPFAM" id="SSF53098">
    <property type="entry name" value="Ribonuclease H-like"/>
    <property type="match status" value="1"/>
</dbReference>
<dbReference type="AlphaFoldDB" id="A0A2B4RLZ8"/>
<reference evidence="4" key="1">
    <citation type="journal article" date="2017" name="bioRxiv">
        <title>Comparative analysis of the genomes of Stylophora pistillata and Acropora digitifera provides evidence for extensive differences between species of corals.</title>
        <authorList>
            <person name="Voolstra C.R."/>
            <person name="Li Y."/>
            <person name="Liew Y.J."/>
            <person name="Baumgarten S."/>
            <person name="Zoccola D."/>
            <person name="Flot J.-F."/>
            <person name="Tambutte S."/>
            <person name="Allemand D."/>
            <person name="Aranda M."/>
        </authorList>
    </citation>
    <scope>NUCLEOTIDE SEQUENCE [LARGE SCALE GENOMIC DNA]</scope>
</reference>
<feature type="domain" description="TTF-type" evidence="2">
    <location>
        <begin position="38"/>
        <end position="125"/>
    </location>
</feature>
<accession>A0A2B4RLZ8</accession>
<dbReference type="Pfam" id="PF25431">
    <property type="entry name" value="zf-C17orf113"/>
    <property type="match status" value="1"/>
</dbReference>
<dbReference type="InterPro" id="IPR057456">
    <property type="entry name" value="Znf_C17orf113"/>
</dbReference>
<evidence type="ECO:0000313" key="4">
    <source>
        <dbReference type="Proteomes" id="UP000225706"/>
    </source>
</evidence>
<feature type="region of interest" description="Disordered" evidence="1">
    <location>
        <begin position="1"/>
        <end position="34"/>
    </location>
</feature>
<proteinExistence type="predicted"/>
<dbReference type="InterPro" id="IPR012337">
    <property type="entry name" value="RNaseH-like_sf"/>
</dbReference>
<protein>
    <submittedName>
        <fullName evidence="3">Zinc finger protein 862</fullName>
    </submittedName>
</protein>
<gene>
    <name evidence="3" type="primary">ZNF862</name>
    <name evidence="3" type="ORF">AWC38_SpisGene16148</name>
</gene>
<dbReference type="Proteomes" id="UP000225706">
    <property type="component" value="Unassembled WGS sequence"/>
</dbReference>
<keyword evidence="4" id="KW-1185">Reference proteome</keyword>
<dbReference type="OrthoDB" id="5958733at2759"/>
<evidence type="ECO:0000256" key="1">
    <source>
        <dbReference type="SAM" id="MobiDB-lite"/>
    </source>
</evidence>
<organism evidence="3 4">
    <name type="scientific">Stylophora pistillata</name>
    <name type="common">Smooth cauliflower coral</name>
    <dbReference type="NCBI Taxonomy" id="50429"/>
    <lineage>
        <taxon>Eukaryota</taxon>
        <taxon>Metazoa</taxon>
        <taxon>Cnidaria</taxon>
        <taxon>Anthozoa</taxon>
        <taxon>Hexacorallia</taxon>
        <taxon>Scleractinia</taxon>
        <taxon>Astrocoeniina</taxon>
        <taxon>Pocilloporidae</taxon>
        <taxon>Stylophora</taxon>
    </lineage>
</organism>
<sequence>MDIRAFLSSSKSSESSQTSTTSTSKRAIDDSSTSQSSSKRKFVRSWLKDFTWLTYDSEGNRMFCKFCRDNPTCSDSSSTFVSGSQNFKIESVRSHETSTGHTRCVAAAKVSENPQLAPLPRALLSMSKEVSQKMERLFDIAYFVAKREMPFTSFPHLCKLGMKHGVELGNTYINDKACKTFVTAIAGQLKHELSSKLQSSKFISVMADSACDVGVREVEDVYVCHLVKGEIENAFVGLKACENSKAAGIKAAVETAMTEVCRDWKEKTVALGADGANVMLGEISGVYGLLKQEIPHIIKVHCVAHRLELSFADTLSDVPVLKDVKEMLQGIWKHYHYSAKAVRELKELAESMEVRAYKAIKADGTRWVPHMQRALNILLSKNFQVVVLHFQHTSQARNASNQMQGRAVNYSKKFTSYKFVAIMHLLLDIVDALSKVSLSFQEDGITISRVQDNLTALLAKLESFKERPGQQLNSFLTEVGDGNTFKGIELQRDADRQAINAIQASAVNAAMTFIQERFEGMETDPVFSAAAVLTKHRGWPVTDRHRLLLHGENEIQTLHGHFQVPLEQHNFSLHDCLDEWMSLKFHVQRVRAELELRQSEFWKNKFMFCKDDYPNLLILVELCLVIPCQTACCERGNSCMNRIMTDWRSTLNVSTIDELMRIAVSGPSHEDYTAVLAVGRWLEESERSRRPTLMD</sequence>
<evidence type="ECO:0000313" key="3">
    <source>
        <dbReference type="EMBL" id="PFX19444.1"/>
    </source>
</evidence>